<dbReference type="EMBL" id="LN515532">
    <property type="protein sequence ID" value="CEA15574.1"/>
    <property type="molecule type" value="Genomic_DNA"/>
</dbReference>
<dbReference type="FunFam" id="3.30.230.40:FF:000001">
    <property type="entry name" value="Imidazoleglycerol-phosphate dehydratase HisB"/>
    <property type="match status" value="1"/>
</dbReference>
<keyword evidence="5 12" id="KW-0479">Metal-binding</keyword>
<name>A0A098BY36_9BACT</name>
<proteinExistence type="inferred from homology"/>
<dbReference type="PANTHER" id="PTHR23133:SF2">
    <property type="entry name" value="IMIDAZOLEGLYCEROL-PHOSPHATE DEHYDRATASE"/>
    <property type="match status" value="1"/>
</dbReference>
<dbReference type="Gene3D" id="3.30.230.40">
    <property type="entry name" value="Imidazole glycerol phosphate dehydratase, domain 1"/>
    <property type="match status" value="2"/>
</dbReference>
<evidence type="ECO:0000256" key="12">
    <source>
        <dbReference type="HAMAP-Rule" id="MF_01022"/>
    </source>
</evidence>
<dbReference type="InterPro" id="IPR006543">
    <property type="entry name" value="Histidinol-phos"/>
</dbReference>
<evidence type="ECO:0000256" key="9">
    <source>
        <dbReference type="ARBA" id="ARBA00023239"/>
    </source>
</evidence>
<evidence type="ECO:0000256" key="5">
    <source>
        <dbReference type="ARBA" id="ARBA00022723"/>
    </source>
</evidence>
<dbReference type="Gene3D" id="3.40.50.1000">
    <property type="entry name" value="HAD superfamily/HAD-like"/>
    <property type="match status" value="1"/>
</dbReference>
<dbReference type="Proteomes" id="UP000032417">
    <property type="component" value="Chromosome 1"/>
</dbReference>
<organism evidence="13 14">
    <name type="scientific">Fermentimonas caenicola</name>
    <dbReference type="NCBI Taxonomy" id="1562970"/>
    <lineage>
        <taxon>Bacteria</taxon>
        <taxon>Pseudomonadati</taxon>
        <taxon>Bacteroidota</taxon>
        <taxon>Bacteroidia</taxon>
        <taxon>Bacteroidales</taxon>
        <taxon>Dysgonomonadaceae</taxon>
        <taxon>Fermentimonas</taxon>
    </lineage>
</organism>
<feature type="region of interest" description="Imidazoleglycerol-phosphate dehydratase" evidence="12">
    <location>
        <begin position="173"/>
        <end position="362"/>
    </location>
</feature>
<dbReference type="GO" id="GO:0005737">
    <property type="term" value="C:cytoplasm"/>
    <property type="evidence" value="ECO:0007669"/>
    <property type="project" value="UniProtKB-SubCell"/>
</dbReference>
<feature type="binding site" evidence="12">
    <location>
        <position position="10"/>
    </location>
    <ligand>
        <name>Mg(2+)</name>
        <dbReference type="ChEBI" id="CHEBI:18420"/>
    </ligand>
</feature>
<dbReference type="InterPro" id="IPR038494">
    <property type="entry name" value="IGPD_sf"/>
</dbReference>
<dbReference type="AlphaFoldDB" id="A0A098BY36"/>
<dbReference type="InterPro" id="IPR020566">
    <property type="entry name" value="His_synth_bifunc_HisB"/>
</dbReference>
<keyword evidence="3 12" id="KW-0963">Cytoplasm</keyword>
<keyword evidence="6 12" id="KW-0378">Hydrolase</keyword>
<dbReference type="InterPro" id="IPR023214">
    <property type="entry name" value="HAD_sf"/>
</dbReference>
<comment type="similarity">
    <text evidence="12">In the C-terminal section; belongs to the imidazoleglycerol-phosphate dehydratase family.</text>
</comment>
<dbReference type="PROSITE" id="PS00955">
    <property type="entry name" value="IGP_DEHYDRATASE_2"/>
    <property type="match status" value="1"/>
</dbReference>
<dbReference type="HOGENOM" id="CLU_044308_0_0_10"/>
<dbReference type="SUPFAM" id="SSF56784">
    <property type="entry name" value="HAD-like"/>
    <property type="match status" value="1"/>
</dbReference>
<comment type="pathway">
    <text evidence="12">Amino-acid biosynthesis; L-histidine biosynthesis; L-histidine from 5-phospho-alpha-D-ribose 1-diphosphate: step 8/9.</text>
</comment>
<evidence type="ECO:0000313" key="14">
    <source>
        <dbReference type="Proteomes" id="UP000032417"/>
    </source>
</evidence>
<dbReference type="EC" id="3.1.3.15" evidence="12"/>
<dbReference type="InterPro" id="IPR020568">
    <property type="entry name" value="Ribosomal_Su5_D2-typ_SF"/>
</dbReference>
<dbReference type="NCBIfam" id="TIGR01662">
    <property type="entry name" value="HAD-SF-IIIA"/>
    <property type="match status" value="1"/>
</dbReference>
<dbReference type="GO" id="GO:0000105">
    <property type="term" value="P:L-histidine biosynthetic process"/>
    <property type="evidence" value="ECO:0007669"/>
    <property type="project" value="UniProtKB-UniRule"/>
</dbReference>
<dbReference type="GO" id="GO:0004424">
    <property type="term" value="F:imidazoleglycerol-phosphate dehydratase activity"/>
    <property type="evidence" value="ECO:0007669"/>
    <property type="project" value="UniProtKB-UniRule"/>
</dbReference>
<feature type="region of interest" description="Histidinol-phosphatase" evidence="12">
    <location>
        <begin position="1"/>
        <end position="172"/>
    </location>
</feature>
<dbReference type="InterPro" id="IPR006549">
    <property type="entry name" value="HAD-SF_hydro_IIIA"/>
</dbReference>
<reference evidence="13 14" key="1">
    <citation type="submission" date="2014-08" db="EMBL/GenBank/DDBJ databases">
        <authorList>
            <person name="Wibberg D."/>
        </authorList>
    </citation>
    <scope>NUCLEOTIDE SEQUENCE [LARGE SCALE GENOMIC DNA]</scope>
    <source>
        <strain evidence="14">ING2-E5B</strain>
    </source>
</reference>
<dbReference type="NCBIfam" id="TIGR01261">
    <property type="entry name" value="hisB_Nterm"/>
    <property type="match status" value="1"/>
</dbReference>
<evidence type="ECO:0000313" key="13">
    <source>
        <dbReference type="EMBL" id="CEA15574.1"/>
    </source>
</evidence>
<dbReference type="OrthoDB" id="9790411at2"/>
<dbReference type="UniPathway" id="UPA00031">
    <property type="reaction ID" value="UER00011"/>
</dbReference>
<evidence type="ECO:0000256" key="11">
    <source>
        <dbReference type="ARBA" id="ARBA00049158"/>
    </source>
</evidence>
<evidence type="ECO:0000256" key="7">
    <source>
        <dbReference type="ARBA" id="ARBA00022842"/>
    </source>
</evidence>
<sequence>MKKVLFIDRDGTLIIEPEDEQIDSFEKLEFYPGVFQYLSRIAGELDYELVMVSNQDGLGTSSFPEETFWPVQNMILKTFENEGVRFSDILLDRSFPEDNLPTRKPGTAMLTHYLKGDYDLENSYVIGDRLTDVQLADNMGCKSILISSTLSEKATLTTTEWEEIYRFLKSQPRIGSVTRKTSETDISIKINIDGKGKSEISTGLGFFDHMLEQIARHANADLSIIVKGDLHIDEHHTIEDVGIALGDAFLQALGKKKGVERYGFMLPMDDCLAQVAIDFGGRPWLMWEVDFKREYIGDMPTEMFMHFFKSFSDNAKCNLNIKAEGVNEHHKIEAIFKAFARAIKMAVKKGEGTGIPSTKGTL</sequence>
<dbReference type="InterPro" id="IPR000807">
    <property type="entry name" value="ImidazoleglycerolP_deHydtase"/>
</dbReference>
<keyword evidence="7 12" id="KW-0460">Magnesium</keyword>
<evidence type="ECO:0000256" key="1">
    <source>
        <dbReference type="ARBA" id="ARBA00001946"/>
    </source>
</evidence>
<feature type="binding site" evidence="12">
    <location>
        <position position="128"/>
    </location>
    <ligand>
        <name>Mg(2+)</name>
        <dbReference type="ChEBI" id="CHEBI:18420"/>
    </ligand>
</feature>
<evidence type="ECO:0000256" key="4">
    <source>
        <dbReference type="ARBA" id="ARBA00022605"/>
    </source>
</evidence>
<comment type="caution">
    <text evidence="12">Lacks conserved residue(s) required for the propagation of feature annotation.</text>
</comment>
<comment type="catalytic activity">
    <reaction evidence="11 12">
        <text>L-histidinol phosphate + H2O = L-histidinol + phosphate</text>
        <dbReference type="Rhea" id="RHEA:14465"/>
        <dbReference type="ChEBI" id="CHEBI:15377"/>
        <dbReference type="ChEBI" id="CHEBI:43474"/>
        <dbReference type="ChEBI" id="CHEBI:57699"/>
        <dbReference type="ChEBI" id="CHEBI:57980"/>
        <dbReference type="EC" id="3.1.3.15"/>
    </reaction>
</comment>
<dbReference type="NCBIfam" id="TIGR01656">
    <property type="entry name" value="Histidinol-ppas"/>
    <property type="match status" value="1"/>
</dbReference>
<dbReference type="GO" id="GO:0004401">
    <property type="term" value="F:histidinol-phosphatase activity"/>
    <property type="evidence" value="ECO:0007669"/>
    <property type="project" value="UniProtKB-UniRule"/>
</dbReference>
<dbReference type="PATRIC" id="fig|1562970.3.peg.806"/>
<dbReference type="Pfam" id="PF13242">
    <property type="entry name" value="Hydrolase_like"/>
    <property type="match status" value="1"/>
</dbReference>
<keyword evidence="9 12" id="KW-0456">Lyase</keyword>
<accession>A0A098BY36</accession>
<dbReference type="InterPro" id="IPR036412">
    <property type="entry name" value="HAD-like_sf"/>
</dbReference>
<keyword evidence="4 12" id="KW-0028">Amino-acid biosynthesis</keyword>
<dbReference type="PROSITE" id="PS00954">
    <property type="entry name" value="IGP_DEHYDRATASE_1"/>
    <property type="match status" value="1"/>
</dbReference>
<comment type="pathway">
    <text evidence="2 12">Amino-acid biosynthesis; L-histidine biosynthesis; L-histidine from 5-phospho-alpha-D-ribose 1-diphosphate: step 6/9.</text>
</comment>
<keyword evidence="14" id="KW-1185">Reference proteome</keyword>
<dbReference type="InterPro" id="IPR005954">
    <property type="entry name" value="HisB_N"/>
</dbReference>
<dbReference type="NCBIfam" id="NF002111">
    <property type="entry name" value="PRK00951.2-1"/>
    <property type="match status" value="1"/>
</dbReference>
<feature type="binding site" evidence="12">
    <location>
        <position position="8"/>
    </location>
    <ligand>
        <name>Mg(2+)</name>
        <dbReference type="ChEBI" id="CHEBI:18420"/>
    </ligand>
</feature>
<dbReference type="KEGG" id="pbt:ING2E5B_0810"/>
<evidence type="ECO:0000256" key="10">
    <source>
        <dbReference type="ARBA" id="ARBA00023268"/>
    </source>
</evidence>
<dbReference type="PANTHER" id="PTHR23133">
    <property type="entry name" value="IMIDAZOLEGLYCEROL-PHOSPHATE DEHYDRATASE HIS7"/>
    <property type="match status" value="1"/>
</dbReference>
<dbReference type="EC" id="4.2.1.19" evidence="12"/>
<feature type="active site" description="Proton donor" evidence="12">
    <location>
        <position position="10"/>
    </location>
</feature>
<dbReference type="InterPro" id="IPR020565">
    <property type="entry name" value="ImidazoleglycerP_deHydtase_CS"/>
</dbReference>
<protein>
    <recommendedName>
        <fullName evidence="12">Histidine biosynthesis bifunctional protein HisB</fullName>
    </recommendedName>
    <domain>
        <recommendedName>
            <fullName evidence="12">Histidinol-phosphatase</fullName>
            <ecNumber evidence="12">3.1.3.15</ecNumber>
        </recommendedName>
    </domain>
    <domain>
        <recommendedName>
            <fullName evidence="12">Imidazoleglycerol-phosphate dehydratase</fullName>
            <shortName evidence="12">IGPD</shortName>
            <ecNumber evidence="12">4.2.1.19</ecNumber>
        </recommendedName>
    </domain>
</protein>
<keyword evidence="10 12" id="KW-0511">Multifunctional enzyme</keyword>
<comment type="cofactor">
    <cofactor evidence="1 12">
        <name>Mg(2+)</name>
        <dbReference type="ChEBI" id="CHEBI:18420"/>
    </cofactor>
</comment>
<dbReference type="Pfam" id="PF00475">
    <property type="entry name" value="IGPD"/>
    <property type="match status" value="1"/>
</dbReference>
<dbReference type="SUPFAM" id="SSF54211">
    <property type="entry name" value="Ribosomal protein S5 domain 2-like"/>
    <property type="match status" value="2"/>
</dbReference>
<evidence type="ECO:0000256" key="6">
    <source>
        <dbReference type="ARBA" id="ARBA00022801"/>
    </source>
</evidence>
<evidence type="ECO:0000256" key="8">
    <source>
        <dbReference type="ARBA" id="ARBA00023102"/>
    </source>
</evidence>
<comment type="catalytic activity">
    <reaction evidence="12">
        <text>D-erythro-1-(imidazol-4-yl)glycerol 3-phosphate = 3-(imidazol-4-yl)-2-oxopropyl phosphate + H2O</text>
        <dbReference type="Rhea" id="RHEA:11040"/>
        <dbReference type="ChEBI" id="CHEBI:15377"/>
        <dbReference type="ChEBI" id="CHEBI:57766"/>
        <dbReference type="ChEBI" id="CHEBI:58278"/>
        <dbReference type="EC" id="4.2.1.19"/>
    </reaction>
</comment>
<gene>
    <name evidence="12 13" type="primary">hisB</name>
    <name evidence="13" type="ORF">ING2E5B_0810</name>
</gene>
<evidence type="ECO:0000256" key="3">
    <source>
        <dbReference type="ARBA" id="ARBA00022490"/>
    </source>
</evidence>
<keyword evidence="8 12" id="KW-0368">Histidine biosynthesis</keyword>
<dbReference type="HAMAP" id="MF_01022">
    <property type="entry name" value="Bifunc_HisB"/>
    <property type="match status" value="1"/>
</dbReference>
<comment type="subcellular location">
    <subcellularLocation>
        <location evidence="12">Cytoplasm</location>
    </subcellularLocation>
</comment>
<dbReference type="FunFam" id="3.30.230.40:FF:000003">
    <property type="entry name" value="Imidazoleglycerol-phosphate dehydratase HisB"/>
    <property type="match status" value="1"/>
</dbReference>
<evidence type="ECO:0000256" key="2">
    <source>
        <dbReference type="ARBA" id="ARBA00005047"/>
    </source>
</evidence>
<dbReference type="CDD" id="cd07914">
    <property type="entry name" value="IGPD"/>
    <property type="match status" value="1"/>
</dbReference>
<feature type="active site" description="Nucleophile" evidence="12">
    <location>
        <position position="8"/>
    </location>
</feature>
<dbReference type="STRING" id="1562970.ING2E5B_0810"/>
<dbReference type="HAMAP" id="MF_00076">
    <property type="entry name" value="HisB"/>
    <property type="match status" value="1"/>
</dbReference>
<dbReference type="GO" id="GO:0046872">
    <property type="term" value="F:metal ion binding"/>
    <property type="evidence" value="ECO:0007669"/>
    <property type="project" value="UniProtKB-KW"/>
</dbReference>
<dbReference type="NCBIfam" id="NF003937">
    <property type="entry name" value="PRK05446.1"/>
    <property type="match status" value="1"/>
</dbReference>
<dbReference type="NCBIfam" id="NF002114">
    <property type="entry name" value="PRK00951.2-4"/>
    <property type="match status" value="1"/>
</dbReference>
<comment type="similarity">
    <text evidence="12">In the N-terminal section; belongs to the histidinol-phosphatase family.</text>
</comment>